<evidence type="ECO:0000256" key="1">
    <source>
        <dbReference type="SAM" id="Phobius"/>
    </source>
</evidence>
<dbReference type="EMBL" id="SLZQ01000003">
    <property type="protein sequence ID" value="TCS38056.1"/>
    <property type="molecule type" value="Genomic_DNA"/>
</dbReference>
<reference evidence="2 3" key="1">
    <citation type="submission" date="2019-03" db="EMBL/GenBank/DDBJ databases">
        <title>Genomic Encyclopedia of Type Strains, Phase IV (KMG-IV): sequencing the most valuable type-strain genomes for metagenomic binning, comparative biology and taxonomic classification.</title>
        <authorList>
            <person name="Goeker M."/>
        </authorList>
    </citation>
    <scope>NUCLEOTIDE SEQUENCE [LARGE SCALE GENOMIC DNA]</scope>
    <source>
        <strain evidence="2 3">DSM 7445</strain>
    </source>
</reference>
<feature type="transmembrane region" description="Helical" evidence="1">
    <location>
        <begin position="7"/>
        <end position="29"/>
    </location>
</feature>
<keyword evidence="1" id="KW-1133">Transmembrane helix</keyword>
<evidence type="ECO:0000313" key="2">
    <source>
        <dbReference type="EMBL" id="TCS38056.1"/>
    </source>
</evidence>
<sequence length="79" mass="8390">MQIVPGLFMLVLSLGMLAVAIQGAYRGWLPNGPNGFKQGEGVSRQGNPIGFWLVFCLYVGSGIYGAFYALRLLSGHAAA</sequence>
<name>A0A4R3HXM1_PAULE</name>
<dbReference type="AlphaFoldDB" id="A0A4R3HXM1"/>
<gene>
    <name evidence="2" type="ORF">EDC30_103348</name>
</gene>
<proteinExistence type="predicted"/>
<accession>A0A4R3HXM1</accession>
<comment type="caution">
    <text evidence="2">The sequence shown here is derived from an EMBL/GenBank/DDBJ whole genome shotgun (WGS) entry which is preliminary data.</text>
</comment>
<keyword evidence="1" id="KW-0812">Transmembrane</keyword>
<organism evidence="2 3">
    <name type="scientific">Paucimonas lemoignei</name>
    <name type="common">Pseudomonas lemoignei</name>
    <dbReference type="NCBI Taxonomy" id="29443"/>
    <lineage>
        <taxon>Bacteria</taxon>
        <taxon>Pseudomonadati</taxon>
        <taxon>Pseudomonadota</taxon>
        <taxon>Betaproteobacteria</taxon>
        <taxon>Burkholderiales</taxon>
        <taxon>Burkholderiaceae</taxon>
        <taxon>Paucimonas</taxon>
    </lineage>
</organism>
<protein>
    <submittedName>
        <fullName evidence="2">Uncharacterized protein</fullName>
    </submittedName>
</protein>
<evidence type="ECO:0000313" key="3">
    <source>
        <dbReference type="Proteomes" id="UP000295382"/>
    </source>
</evidence>
<feature type="transmembrane region" description="Helical" evidence="1">
    <location>
        <begin position="49"/>
        <end position="70"/>
    </location>
</feature>
<keyword evidence="3" id="KW-1185">Reference proteome</keyword>
<dbReference type="Proteomes" id="UP000295382">
    <property type="component" value="Unassembled WGS sequence"/>
</dbReference>
<keyword evidence="1" id="KW-0472">Membrane</keyword>
<dbReference type="RefSeq" id="WP_132258137.1">
    <property type="nucleotide sequence ID" value="NZ_SLZQ01000003.1"/>
</dbReference>